<feature type="transmembrane region" description="Helical" evidence="1">
    <location>
        <begin position="21"/>
        <end position="38"/>
    </location>
</feature>
<organism evidence="2 3">
    <name type="scientific">Guyanagaster necrorhizus</name>
    <dbReference type="NCBI Taxonomy" id="856835"/>
    <lineage>
        <taxon>Eukaryota</taxon>
        <taxon>Fungi</taxon>
        <taxon>Dikarya</taxon>
        <taxon>Basidiomycota</taxon>
        <taxon>Agaricomycotina</taxon>
        <taxon>Agaricomycetes</taxon>
        <taxon>Agaricomycetidae</taxon>
        <taxon>Agaricales</taxon>
        <taxon>Marasmiineae</taxon>
        <taxon>Physalacriaceae</taxon>
        <taxon>Guyanagaster</taxon>
    </lineage>
</organism>
<name>A0A9P8AUG4_9AGAR</name>
<sequence>MNPSLHRPGHVSMSRRVRVAPCAYIISLILIVLMLSYSLPRLSSRSRTWVVLYVVITQAALGWRIFWSSRKEIGLSRVKRNPIIANVQGRRDAYSSSNPVDT</sequence>
<protein>
    <submittedName>
        <fullName evidence="2">Uncharacterized protein</fullName>
    </submittedName>
</protein>
<keyword evidence="1" id="KW-1133">Transmembrane helix</keyword>
<evidence type="ECO:0000313" key="3">
    <source>
        <dbReference type="Proteomes" id="UP000812287"/>
    </source>
</evidence>
<reference evidence="2" key="1">
    <citation type="submission" date="2020-11" db="EMBL/GenBank/DDBJ databases">
        <title>Adaptations for nitrogen fixation in a non-lichenized fungal sporocarp promotes dispersal by wood-feeding termites.</title>
        <authorList>
            <consortium name="DOE Joint Genome Institute"/>
            <person name="Koch R.A."/>
            <person name="Yoon G."/>
            <person name="Arayal U."/>
            <person name="Lail K."/>
            <person name="Amirebrahimi M."/>
            <person name="Labutti K."/>
            <person name="Lipzen A."/>
            <person name="Riley R."/>
            <person name="Barry K."/>
            <person name="Henrissat B."/>
            <person name="Grigoriev I.V."/>
            <person name="Herr J.R."/>
            <person name="Aime M.C."/>
        </authorList>
    </citation>
    <scope>NUCLEOTIDE SEQUENCE</scope>
    <source>
        <strain evidence="2">MCA 3950</strain>
    </source>
</reference>
<dbReference type="RefSeq" id="XP_043041526.1">
    <property type="nucleotide sequence ID" value="XM_043182141.1"/>
</dbReference>
<proteinExistence type="predicted"/>
<feature type="transmembrane region" description="Helical" evidence="1">
    <location>
        <begin position="50"/>
        <end position="67"/>
    </location>
</feature>
<dbReference type="GeneID" id="66104437"/>
<gene>
    <name evidence="2" type="ORF">BT62DRAFT_749351</name>
</gene>
<dbReference type="Proteomes" id="UP000812287">
    <property type="component" value="Unassembled WGS sequence"/>
</dbReference>
<evidence type="ECO:0000256" key="1">
    <source>
        <dbReference type="SAM" id="Phobius"/>
    </source>
</evidence>
<evidence type="ECO:0000313" key="2">
    <source>
        <dbReference type="EMBL" id="KAG7448026.1"/>
    </source>
</evidence>
<keyword evidence="1" id="KW-0472">Membrane</keyword>
<dbReference type="AlphaFoldDB" id="A0A9P8AUG4"/>
<comment type="caution">
    <text evidence="2">The sequence shown here is derived from an EMBL/GenBank/DDBJ whole genome shotgun (WGS) entry which is preliminary data.</text>
</comment>
<keyword evidence="3" id="KW-1185">Reference proteome</keyword>
<keyword evidence="1" id="KW-0812">Transmembrane</keyword>
<dbReference type="EMBL" id="MU250530">
    <property type="protein sequence ID" value="KAG7448026.1"/>
    <property type="molecule type" value="Genomic_DNA"/>
</dbReference>
<accession>A0A9P8AUG4</accession>